<dbReference type="PANTHER" id="PTHR46589:SF1">
    <property type="entry name" value="APOPTOTIC CHROMATIN CONDENSATION INDUCER IN THE NUCLEUS"/>
    <property type="match status" value="1"/>
</dbReference>
<feature type="compositionally biased region" description="Acidic residues" evidence="1">
    <location>
        <begin position="189"/>
        <end position="204"/>
    </location>
</feature>
<dbReference type="Pfam" id="PF16294">
    <property type="entry name" value="RSB_motif"/>
    <property type="match status" value="1"/>
</dbReference>
<feature type="compositionally biased region" description="Polar residues" evidence="1">
    <location>
        <begin position="143"/>
        <end position="156"/>
    </location>
</feature>
<dbReference type="InterPro" id="IPR032552">
    <property type="entry name" value="RSB_motif"/>
</dbReference>
<sequence>MAELEDVSLDGKPLNVLRVTDLKAALEQRGLAKSGHKSALIKRLKGALMLENLQKSNQQSGLQPNSAIGEEMSSNSFIKQYLEKQKQLLKQRLAKEAQATVESEGELKSSFFYLKCTSSAKVSGTAAEPENGQPTRKRRWGARTSSSGSNKKPSFNISTESLKSLIPDMKPLQEAVVDLHADDAHISEEEKEDRDEEKVEDDEGDKELKIIRTVTQVWRILPFLHCFENMNETEDEEEDQGKEEEKKNITECGAVTKGKDEESTTVNPQKTSVSVTLEDSTRAIQRISPPRHKPTCILHVYNLVSPIILYYTSVEEAVVTRNALHGVKWPLSNPKVLGAEFADQEERDFHRGLLTHRPVSAVTVDPVNPEVPQPQKQEREHEPNQEHNRDASRKVEAQRVVHDLRAEREREMARRERARGEREWDRGKVHDFDQVQPARSRSRSQHRERERERDRDREREQKVKEEPPAKLLDDLFKKTKATPCIYWLPLTEEQFVLREAQRAERAAEREKRRKELKEVDQKKQEERKAQREKEQAEREKEREKEKEERGRAREEREREREERGRAREEREGERRREQGGSRDGDRDRERKERDRDKDRERRRH</sequence>
<dbReference type="PANTHER" id="PTHR46589">
    <property type="entry name" value="APOPTOTIC CHROMATIN CONDENSATION INDUCER IN THE NUCLEUS"/>
    <property type="match status" value="1"/>
</dbReference>
<reference evidence="3" key="1">
    <citation type="submission" date="2025-08" db="UniProtKB">
        <authorList>
            <consortium name="Ensembl"/>
        </authorList>
    </citation>
    <scope>IDENTIFICATION</scope>
</reference>
<dbReference type="GO" id="GO:0003723">
    <property type="term" value="F:RNA binding"/>
    <property type="evidence" value="ECO:0007669"/>
    <property type="project" value="TreeGrafter"/>
</dbReference>
<evidence type="ECO:0000313" key="3">
    <source>
        <dbReference type="Ensembl" id="ENSEBUP00000023563.1"/>
    </source>
</evidence>
<dbReference type="Gene3D" id="1.10.720.30">
    <property type="entry name" value="SAP domain"/>
    <property type="match status" value="1"/>
</dbReference>
<feature type="domain" description="SAP" evidence="2">
    <location>
        <begin position="14"/>
        <end position="48"/>
    </location>
</feature>
<dbReference type="GO" id="GO:0061574">
    <property type="term" value="C:ASAP complex"/>
    <property type="evidence" value="ECO:0007669"/>
    <property type="project" value="TreeGrafter"/>
</dbReference>
<evidence type="ECO:0000259" key="2">
    <source>
        <dbReference type="PROSITE" id="PS50800"/>
    </source>
</evidence>
<dbReference type="Proteomes" id="UP000694388">
    <property type="component" value="Unplaced"/>
</dbReference>
<feature type="region of interest" description="Disordered" evidence="1">
    <location>
        <begin position="123"/>
        <end position="156"/>
    </location>
</feature>
<feature type="compositionally biased region" description="Basic and acidic residues" evidence="1">
    <location>
        <begin position="445"/>
        <end position="466"/>
    </location>
</feature>
<dbReference type="InterPro" id="IPR052793">
    <property type="entry name" value="EJC-associated_protein"/>
</dbReference>
<dbReference type="PROSITE" id="PS50800">
    <property type="entry name" value="SAP"/>
    <property type="match status" value="1"/>
</dbReference>
<accession>A0A8C4R1N0</accession>
<feature type="region of interest" description="Disordered" evidence="1">
    <location>
        <begin position="501"/>
        <end position="604"/>
    </location>
</feature>
<feature type="region of interest" description="Disordered" evidence="1">
    <location>
        <begin position="360"/>
        <end position="466"/>
    </location>
</feature>
<feature type="compositionally biased region" description="Basic and acidic residues" evidence="1">
    <location>
        <begin position="376"/>
        <end position="433"/>
    </location>
</feature>
<dbReference type="Pfam" id="PF02037">
    <property type="entry name" value="SAP"/>
    <property type="match status" value="1"/>
</dbReference>
<dbReference type="AlphaFoldDB" id="A0A8C4R1N0"/>
<dbReference type="GO" id="GO:0008380">
    <property type="term" value="P:RNA splicing"/>
    <property type="evidence" value="ECO:0007669"/>
    <property type="project" value="TreeGrafter"/>
</dbReference>
<evidence type="ECO:0000256" key="1">
    <source>
        <dbReference type="SAM" id="MobiDB-lite"/>
    </source>
</evidence>
<reference evidence="3" key="2">
    <citation type="submission" date="2025-09" db="UniProtKB">
        <authorList>
            <consortium name="Ensembl"/>
        </authorList>
    </citation>
    <scope>IDENTIFICATION</scope>
</reference>
<dbReference type="GeneTree" id="ENSGT01130000280561"/>
<proteinExistence type="predicted"/>
<dbReference type="InterPro" id="IPR036361">
    <property type="entry name" value="SAP_dom_sf"/>
</dbReference>
<dbReference type="InterPro" id="IPR003034">
    <property type="entry name" value="SAP_dom"/>
</dbReference>
<keyword evidence="4" id="KW-1185">Reference proteome</keyword>
<feature type="region of interest" description="Disordered" evidence="1">
    <location>
        <begin position="182"/>
        <end position="204"/>
    </location>
</feature>
<protein>
    <recommendedName>
        <fullName evidence="2">SAP domain-containing protein</fullName>
    </recommendedName>
</protein>
<dbReference type="Ensembl" id="ENSEBUT00000024135.1">
    <property type="protein sequence ID" value="ENSEBUP00000023563.1"/>
    <property type="gene ID" value="ENSEBUG00000014507.1"/>
</dbReference>
<dbReference type="SMART" id="SM00513">
    <property type="entry name" value="SAP"/>
    <property type="match status" value="1"/>
</dbReference>
<evidence type="ECO:0000313" key="4">
    <source>
        <dbReference type="Proteomes" id="UP000694388"/>
    </source>
</evidence>
<dbReference type="SUPFAM" id="SSF68906">
    <property type="entry name" value="SAP domain"/>
    <property type="match status" value="1"/>
</dbReference>
<organism evidence="3 4">
    <name type="scientific">Eptatretus burgeri</name>
    <name type="common">Inshore hagfish</name>
    <dbReference type="NCBI Taxonomy" id="7764"/>
    <lineage>
        <taxon>Eukaryota</taxon>
        <taxon>Metazoa</taxon>
        <taxon>Chordata</taxon>
        <taxon>Craniata</taxon>
        <taxon>Vertebrata</taxon>
        <taxon>Cyclostomata</taxon>
        <taxon>Myxini</taxon>
        <taxon>Myxiniformes</taxon>
        <taxon>Myxinidae</taxon>
        <taxon>Eptatretinae</taxon>
        <taxon>Eptatretus</taxon>
    </lineage>
</organism>
<dbReference type="GO" id="GO:0071011">
    <property type="term" value="C:precatalytic spliceosome"/>
    <property type="evidence" value="ECO:0007669"/>
    <property type="project" value="TreeGrafter"/>
</dbReference>
<name>A0A8C4R1N0_EPTBU</name>